<protein>
    <submittedName>
        <fullName evidence="1">Uncharacterized protein</fullName>
    </submittedName>
</protein>
<dbReference type="OrthoDB" id="7005929at2"/>
<sequence>MSSDRVTKLILRVLGEVEALLPDQLSSAHQHGASASLGLVDGGKIIRGYLDHREMGLALEHLTYMVLEVPLPLSPRCHSDINEAASRLRLPGL</sequence>
<dbReference type="RefSeq" id="WP_091007520.1">
    <property type="nucleotide sequence ID" value="NZ_CP041743.1"/>
</dbReference>
<reference evidence="1 2" key="1">
    <citation type="submission" date="2016-10" db="EMBL/GenBank/DDBJ databases">
        <authorList>
            <person name="de Groot N.N."/>
        </authorList>
    </citation>
    <scope>NUCLEOTIDE SEQUENCE [LARGE SCALE GENOMIC DNA]</scope>
    <source>
        <strain evidence="1 2">LMG 23650</strain>
    </source>
</reference>
<evidence type="ECO:0000313" key="2">
    <source>
        <dbReference type="Proteomes" id="UP000199548"/>
    </source>
</evidence>
<proteinExistence type="predicted"/>
<organism evidence="1 2">
    <name type="scientific">Paraburkholderia megapolitana</name>
    <dbReference type="NCBI Taxonomy" id="420953"/>
    <lineage>
        <taxon>Bacteria</taxon>
        <taxon>Pseudomonadati</taxon>
        <taxon>Pseudomonadota</taxon>
        <taxon>Betaproteobacteria</taxon>
        <taxon>Burkholderiales</taxon>
        <taxon>Burkholderiaceae</taxon>
        <taxon>Paraburkholderia</taxon>
    </lineage>
</organism>
<name>A0A1I3E900_9BURK</name>
<dbReference type="EMBL" id="FOQU01000001">
    <property type="protein sequence ID" value="SFH95435.1"/>
    <property type="molecule type" value="Genomic_DNA"/>
</dbReference>
<accession>A0A1I3E900</accession>
<gene>
    <name evidence="1" type="ORF">SAMN05192543_101743</name>
</gene>
<dbReference type="AlphaFoldDB" id="A0A1I3E900"/>
<keyword evidence="2" id="KW-1185">Reference proteome</keyword>
<evidence type="ECO:0000313" key="1">
    <source>
        <dbReference type="EMBL" id="SFH95435.1"/>
    </source>
</evidence>
<dbReference type="STRING" id="420953.SAMN05192543_101743"/>
<dbReference type="Proteomes" id="UP000199548">
    <property type="component" value="Unassembled WGS sequence"/>
</dbReference>